<dbReference type="GO" id="GO:0033862">
    <property type="term" value="F:UMP kinase activity"/>
    <property type="evidence" value="ECO:0007669"/>
    <property type="project" value="UniProtKB-EC"/>
</dbReference>
<feature type="binding site" evidence="11">
    <location>
        <begin position="14"/>
        <end position="17"/>
    </location>
    <ligand>
        <name>ATP</name>
        <dbReference type="ChEBI" id="CHEBI:30616"/>
    </ligand>
</feature>
<evidence type="ECO:0000259" key="12">
    <source>
        <dbReference type="Pfam" id="PF00696"/>
    </source>
</evidence>
<feature type="binding site" evidence="11">
    <location>
        <position position="56"/>
    </location>
    <ligand>
        <name>UMP</name>
        <dbReference type="ChEBI" id="CHEBI:57865"/>
    </ligand>
</feature>
<keyword evidence="7 11" id="KW-0418">Kinase</keyword>
<evidence type="ECO:0000256" key="7">
    <source>
        <dbReference type="ARBA" id="ARBA00022777"/>
    </source>
</evidence>
<feature type="binding site" evidence="11">
    <location>
        <begin position="137"/>
        <end position="144"/>
    </location>
    <ligand>
        <name>UMP</name>
        <dbReference type="ChEBI" id="CHEBI:57865"/>
    </ligand>
</feature>
<evidence type="ECO:0000256" key="4">
    <source>
        <dbReference type="ARBA" id="ARBA00022490"/>
    </source>
</evidence>
<keyword evidence="5 11" id="KW-0808">Transferase</keyword>
<feature type="binding site" evidence="11">
    <location>
        <position position="57"/>
    </location>
    <ligand>
        <name>ATP</name>
        <dbReference type="ChEBI" id="CHEBI:30616"/>
    </ligand>
</feature>
<organism evidence="13 14">
    <name type="scientific">Candidatus Anaerobiospirillum pullistercoris</name>
    <dbReference type="NCBI Taxonomy" id="2838452"/>
    <lineage>
        <taxon>Bacteria</taxon>
        <taxon>Pseudomonadati</taxon>
        <taxon>Pseudomonadota</taxon>
        <taxon>Gammaproteobacteria</taxon>
        <taxon>Aeromonadales</taxon>
        <taxon>Succinivibrionaceae</taxon>
        <taxon>Anaerobiospirillum</taxon>
    </lineage>
</organism>
<comment type="caution">
    <text evidence="11">Lacks conserved residue(s) required for the propagation of feature annotation.</text>
</comment>
<dbReference type="EC" id="2.7.4.22" evidence="11"/>
<feature type="binding site" evidence="11">
    <location>
        <position position="170"/>
    </location>
    <ligand>
        <name>ATP</name>
        <dbReference type="ChEBI" id="CHEBI:30616"/>
    </ligand>
</feature>
<name>A0A9D2AZS1_9GAMM</name>
<evidence type="ECO:0000313" key="14">
    <source>
        <dbReference type="Proteomes" id="UP000886829"/>
    </source>
</evidence>
<comment type="activity regulation">
    <text evidence="11">Inhibited by UTP.</text>
</comment>
<feature type="domain" description="Aspartate/glutamate/uridylate kinase" evidence="12">
    <location>
        <begin position="10"/>
        <end position="218"/>
    </location>
</feature>
<keyword evidence="6 11" id="KW-0547">Nucleotide-binding</keyword>
<feature type="binding site" evidence="11">
    <location>
        <position position="76"/>
    </location>
    <ligand>
        <name>UMP</name>
        <dbReference type="ChEBI" id="CHEBI:57865"/>
    </ligand>
</feature>
<evidence type="ECO:0000256" key="5">
    <source>
        <dbReference type="ARBA" id="ARBA00022679"/>
    </source>
</evidence>
<keyword evidence="8 11" id="KW-0067">ATP-binding</keyword>
<comment type="subunit">
    <text evidence="11">Homohexamer.</text>
</comment>
<accession>A0A9D2AZS1</accession>
<evidence type="ECO:0000256" key="8">
    <source>
        <dbReference type="ARBA" id="ARBA00022840"/>
    </source>
</evidence>
<dbReference type="GO" id="GO:0044210">
    <property type="term" value="P:'de novo' CTP biosynthetic process"/>
    <property type="evidence" value="ECO:0007669"/>
    <property type="project" value="UniProtKB-UniRule"/>
</dbReference>
<evidence type="ECO:0000256" key="9">
    <source>
        <dbReference type="ARBA" id="ARBA00022975"/>
    </source>
</evidence>
<reference evidence="13" key="1">
    <citation type="journal article" date="2021" name="PeerJ">
        <title>Extensive microbial diversity within the chicken gut microbiome revealed by metagenomics and culture.</title>
        <authorList>
            <person name="Gilroy R."/>
            <person name="Ravi A."/>
            <person name="Getino M."/>
            <person name="Pursley I."/>
            <person name="Horton D.L."/>
            <person name="Alikhan N.F."/>
            <person name="Baker D."/>
            <person name="Gharbi K."/>
            <person name="Hall N."/>
            <person name="Watson M."/>
            <person name="Adriaenssens E.M."/>
            <person name="Foster-Nyarko E."/>
            <person name="Jarju S."/>
            <person name="Secka A."/>
            <person name="Antonio M."/>
            <person name="Oren A."/>
            <person name="Chaudhuri R.R."/>
            <person name="La Ragione R."/>
            <person name="Hildebrand F."/>
            <person name="Pallen M.J."/>
        </authorList>
    </citation>
    <scope>NUCLEOTIDE SEQUENCE</scope>
    <source>
        <strain evidence="13">USASDec5-558</strain>
    </source>
</reference>
<dbReference type="PANTHER" id="PTHR42833">
    <property type="entry name" value="URIDYLATE KINASE"/>
    <property type="match status" value="1"/>
</dbReference>
<gene>
    <name evidence="11 13" type="primary">pyrH</name>
    <name evidence="13" type="ORF">H9850_00385</name>
</gene>
<dbReference type="GO" id="GO:0005524">
    <property type="term" value="F:ATP binding"/>
    <property type="evidence" value="ECO:0007669"/>
    <property type="project" value="UniProtKB-KW"/>
</dbReference>
<comment type="function">
    <text evidence="11">Catalyzes the reversible phosphorylation of UMP to UDP.</text>
</comment>
<dbReference type="PIRSF" id="PIRSF005650">
    <property type="entry name" value="Uridylate_kin"/>
    <property type="match status" value="1"/>
</dbReference>
<dbReference type="EMBL" id="DXEV01000012">
    <property type="protein sequence ID" value="HIX55913.1"/>
    <property type="molecule type" value="Genomic_DNA"/>
</dbReference>
<dbReference type="Gene3D" id="3.40.1160.10">
    <property type="entry name" value="Acetylglutamate kinase-like"/>
    <property type="match status" value="1"/>
</dbReference>
<dbReference type="SUPFAM" id="SSF53633">
    <property type="entry name" value="Carbamate kinase-like"/>
    <property type="match status" value="1"/>
</dbReference>
<evidence type="ECO:0000256" key="3">
    <source>
        <dbReference type="ARBA" id="ARBA00007614"/>
    </source>
</evidence>
<comment type="similarity">
    <text evidence="3 11">Belongs to the UMP kinase family.</text>
</comment>
<dbReference type="GO" id="GO:0005829">
    <property type="term" value="C:cytosol"/>
    <property type="evidence" value="ECO:0007669"/>
    <property type="project" value="TreeGrafter"/>
</dbReference>
<dbReference type="PANTHER" id="PTHR42833:SF4">
    <property type="entry name" value="URIDYLATE KINASE PUMPKIN, CHLOROPLASTIC"/>
    <property type="match status" value="1"/>
</dbReference>
<comment type="pathway">
    <text evidence="2 11">Pyrimidine metabolism; CTP biosynthesis via de novo pathway; UDP from UMP (UMPK route): step 1/1.</text>
</comment>
<evidence type="ECO:0000313" key="13">
    <source>
        <dbReference type="EMBL" id="HIX55913.1"/>
    </source>
</evidence>
<comment type="caution">
    <text evidence="13">The sequence shown here is derived from an EMBL/GenBank/DDBJ whole genome shotgun (WGS) entry which is preliminary data.</text>
</comment>
<comment type="catalytic activity">
    <reaction evidence="10 11">
        <text>UMP + ATP = UDP + ADP</text>
        <dbReference type="Rhea" id="RHEA:24400"/>
        <dbReference type="ChEBI" id="CHEBI:30616"/>
        <dbReference type="ChEBI" id="CHEBI:57865"/>
        <dbReference type="ChEBI" id="CHEBI:58223"/>
        <dbReference type="ChEBI" id="CHEBI:456216"/>
        <dbReference type="EC" id="2.7.4.22"/>
    </reaction>
</comment>
<evidence type="ECO:0000256" key="11">
    <source>
        <dbReference type="HAMAP-Rule" id="MF_01220"/>
    </source>
</evidence>
<keyword evidence="9 11" id="KW-0665">Pyrimidine biosynthesis</keyword>
<feature type="binding site" evidence="11">
    <location>
        <position position="173"/>
    </location>
    <ligand>
        <name>ATP</name>
        <dbReference type="ChEBI" id="CHEBI:30616"/>
    </ligand>
</feature>
<comment type="subcellular location">
    <subcellularLocation>
        <location evidence="1 11">Cytoplasm</location>
    </subcellularLocation>
</comment>
<evidence type="ECO:0000256" key="10">
    <source>
        <dbReference type="ARBA" id="ARBA00047767"/>
    </source>
</evidence>
<dbReference type="InterPro" id="IPR036393">
    <property type="entry name" value="AceGlu_kinase-like_sf"/>
</dbReference>
<dbReference type="InterPro" id="IPR015963">
    <property type="entry name" value="Uridylate_kinase_bac"/>
</dbReference>
<evidence type="ECO:0000256" key="6">
    <source>
        <dbReference type="ARBA" id="ARBA00022741"/>
    </source>
</evidence>
<dbReference type="NCBIfam" id="TIGR02075">
    <property type="entry name" value="pyrH_bact"/>
    <property type="match status" value="1"/>
</dbReference>
<feature type="binding site" evidence="11">
    <location>
        <position position="164"/>
    </location>
    <ligand>
        <name>ATP</name>
        <dbReference type="ChEBI" id="CHEBI:30616"/>
    </ligand>
</feature>
<dbReference type="InterPro" id="IPR001048">
    <property type="entry name" value="Asp/Glu/Uridylate_kinase"/>
</dbReference>
<sequence>MTSSVKSARRILLKLSGEALGGSTQFGIEPEILKEMAQNVIAIKNQGVQVALVIGGGNIFRGAALQKAGMDRTIGDQMGMLATVINGLAMRDELIRQGTHCVLMSAYGIPSITTQYSAQQGREVLEQGSVLIVAGGTGSPFFTTDTAAVLRAVELHCDEVLKGTKVDGVYSADPFKDPNAELYKTLTYQEVISRELQVMDLTAFALSRDHHMKIRVFSMVKEGALLKAATGGDEGTLIAD</sequence>
<reference evidence="13" key="2">
    <citation type="submission" date="2021-04" db="EMBL/GenBank/DDBJ databases">
        <authorList>
            <person name="Gilroy R."/>
        </authorList>
    </citation>
    <scope>NUCLEOTIDE SEQUENCE</scope>
    <source>
        <strain evidence="13">USASDec5-558</strain>
    </source>
</reference>
<feature type="binding site" evidence="11">
    <location>
        <position position="61"/>
    </location>
    <ligand>
        <name>ATP</name>
        <dbReference type="ChEBI" id="CHEBI:30616"/>
    </ligand>
</feature>
<evidence type="ECO:0000256" key="1">
    <source>
        <dbReference type="ARBA" id="ARBA00004496"/>
    </source>
</evidence>
<dbReference type="FunFam" id="3.40.1160.10:FF:000001">
    <property type="entry name" value="Uridylate kinase"/>
    <property type="match status" value="1"/>
</dbReference>
<dbReference type="InterPro" id="IPR011817">
    <property type="entry name" value="Uridylate_kinase"/>
</dbReference>
<dbReference type="GO" id="GO:0006225">
    <property type="term" value="P:UDP biosynthetic process"/>
    <property type="evidence" value="ECO:0007669"/>
    <property type="project" value="TreeGrafter"/>
</dbReference>
<keyword evidence="4 11" id="KW-0963">Cytoplasm</keyword>
<dbReference type="AlphaFoldDB" id="A0A9D2AZS1"/>
<dbReference type="Pfam" id="PF00696">
    <property type="entry name" value="AA_kinase"/>
    <property type="match status" value="1"/>
</dbReference>
<protein>
    <recommendedName>
        <fullName evidence="11">Uridylate kinase</fullName>
        <shortName evidence="11">UK</shortName>
        <ecNumber evidence="11">2.7.4.22</ecNumber>
    </recommendedName>
    <alternativeName>
        <fullName evidence="11">Uridine monophosphate kinase</fullName>
        <shortName evidence="11">UMP kinase</shortName>
        <shortName evidence="11">UMPK</shortName>
    </alternativeName>
</protein>
<dbReference type="CDD" id="cd04254">
    <property type="entry name" value="AAK_UMPK-PyrH-Ec"/>
    <property type="match status" value="1"/>
</dbReference>
<evidence type="ECO:0000256" key="2">
    <source>
        <dbReference type="ARBA" id="ARBA00004791"/>
    </source>
</evidence>
<proteinExistence type="inferred from homology"/>
<dbReference type="HAMAP" id="MF_01220_B">
    <property type="entry name" value="PyrH_B"/>
    <property type="match status" value="1"/>
</dbReference>
<dbReference type="Proteomes" id="UP000886829">
    <property type="component" value="Unassembled WGS sequence"/>
</dbReference>